<proteinExistence type="predicted"/>
<dbReference type="WBParaSite" id="PgB11_g027_t01">
    <property type="protein sequence ID" value="PgB11_g027_t01"/>
    <property type="gene ID" value="PgB11_g027"/>
</dbReference>
<evidence type="ECO:0000256" key="1">
    <source>
        <dbReference type="SAM" id="SignalP"/>
    </source>
</evidence>
<keyword evidence="1" id="KW-0732">Signal</keyword>
<evidence type="ECO:0000313" key="2">
    <source>
        <dbReference type="Proteomes" id="UP000887569"/>
    </source>
</evidence>
<reference evidence="3" key="1">
    <citation type="submission" date="2022-11" db="UniProtKB">
        <authorList>
            <consortium name="WormBaseParasite"/>
        </authorList>
    </citation>
    <scope>IDENTIFICATION</scope>
</reference>
<accession>A0A914ZNR5</accession>
<organism evidence="2 3">
    <name type="scientific">Parascaris univalens</name>
    <name type="common">Nematode worm</name>
    <dbReference type="NCBI Taxonomy" id="6257"/>
    <lineage>
        <taxon>Eukaryota</taxon>
        <taxon>Metazoa</taxon>
        <taxon>Ecdysozoa</taxon>
        <taxon>Nematoda</taxon>
        <taxon>Chromadorea</taxon>
        <taxon>Rhabditida</taxon>
        <taxon>Spirurina</taxon>
        <taxon>Ascaridomorpha</taxon>
        <taxon>Ascaridoidea</taxon>
        <taxon>Ascarididae</taxon>
        <taxon>Parascaris</taxon>
    </lineage>
</organism>
<evidence type="ECO:0000313" key="3">
    <source>
        <dbReference type="WBParaSite" id="PgB11_g027_t01"/>
    </source>
</evidence>
<protein>
    <submittedName>
        <fullName evidence="3">Uncharacterized protein</fullName>
    </submittedName>
</protein>
<dbReference type="Proteomes" id="UP000887569">
    <property type="component" value="Unplaced"/>
</dbReference>
<dbReference type="AlphaFoldDB" id="A0A914ZNR5"/>
<sequence length="81" mass="9546">MKWWRSHGMRNQHLFINNISSFICLLMLLDEDEIKRRNVNDCVKLKAKTPTREFWISMKPIPAPLKLSCCDGKRLSAARDE</sequence>
<name>A0A914ZNR5_PARUN</name>
<keyword evidence="2" id="KW-1185">Reference proteome</keyword>
<feature type="signal peptide" evidence="1">
    <location>
        <begin position="1"/>
        <end position="31"/>
    </location>
</feature>
<feature type="chain" id="PRO_5037849183" evidence="1">
    <location>
        <begin position="32"/>
        <end position="81"/>
    </location>
</feature>